<keyword evidence="3 5" id="KW-0227">DNA damage</keyword>
<dbReference type="InterPro" id="IPR013507">
    <property type="entry name" value="DNA_mismatch_S5_2-like"/>
</dbReference>
<evidence type="ECO:0000313" key="8">
    <source>
        <dbReference type="EMBL" id="ADQ17592.1"/>
    </source>
</evidence>
<dbReference type="GO" id="GO:0140664">
    <property type="term" value="F:ATP-dependent DNA damage sensor activity"/>
    <property type="evidence" value="ECO:0007669"/>
    <property type="project" value="InterPro"/>
</dbReference>
<keyword evidence="4 5" id="KW-0234">DNA repair</keyword>
<dbReference type="InterPro" id="IPR014790">
    <property type="entry name" value="MutL_C"/>
</dbReference>
<dbReference type="KEGG" id="lby:Lbys_1890"/>
<protein>
    <recommendedName>
        <fullName evidence="2 5">DNA mismatch repair protein MutL</fullName>
    </recommendedName>
</protein>
<dbReference type="SUPFAM" id="SSF55874">
    <property type="entry name" value="ATPase domain of HSP90 chaperone/DNA topoisomerase II/histidine kinase"/>
    <property type="match status" value="1"/>
</dbReference>
<dbReference type="PANTHER" id="PTHR10073">
    <property type="entry name" value="DNA MISMATCH REPAIR PROTEIN MLH, PMS, MUTL"/>
    <property type="match status" value="1"/>
</dbReference>
<feature type="domain" description="MutL C-terminal dimerisation" evidence="6">
    <location>
        <begin position="417"/>
        <end position="559"/>
    </location>
</feature>
<dbReference type="CDD" id="cd00782">
    <property type="entry name" value="MutL_Trans"/>
    <property type="match status" value="1"/>
</dbReference>
<evidence type="ECO:0000256" key="5">
    <source>
        <dbReference type="HAMAP-Rule" id="MF_00149"/>
    </source>
</evidence>
<dbReference type="GO" id="GO:0030983">
    <property type="term" value="F:mismatched DNA binding"/>
    <property type="evidence" value="ECO:0007669"/>
    <property type="project" value="InterPro"/>
</dbReference>
<reference evidence="8 9" key="2">
    <citation type="journal article" date="2011" name="Stand. Genomic Sci.">
        <title>Complete genome sequence of Leadbetterella byssophila type strain (4M15).</title>
        <authorList>
            <person name="Abt B."/>
            <person name="Teshima H."/>
            <person name="Lucas S."/>
            <person name="Lapidus A."/>
            <person name="Del Rio T.G."/>
            <person name="Nolan M."/>
            <person name="Tice H."/>
            <person name="Cheng J.F."/>
            <person name="Pitluck S."/>
            <person name="Liolios K."/>
            <person name="Pagani I."/>
            <person name="Ivanova N."/>
            <person name="Mavromatis K."/>
            <person name="Pati A."/>
            <person name="Tapia R."/>
            <person name="Han C."/>
            <person name="Goodwin L."/>
            <person name="Chen A."/>
            <person name="Palaniappan K."/>
            <person name="Land M."/>
            <person name="Hauser L."/>
            <person name="Chang Y.J."/>
            <person name="Jeffries C.D."/>
            <person name="Rohde M."/>
            <person name="Goker M."/>
            <person name="Tindall B.J."/>
            <person name="Detter J.C."/>
            <person name="Woyke T."/>
            <person name="Bristow J."/>
            <person name="Eisen J.A."/>
            <person name="Markowitz V."/>
            <person name="Hugenholtz P."/>
            <person name="Klenk H.P."/>
            <person name="Kyrpides N.C."/>
        </authorList>
    </citation>
    <scope>NUCLEOTIDE SEQUENCE [LARGE SCALE GENOMIC DNA]</scope>
    <source>
        <strain evidence="9">DSM 17132 / JCM 16389 / KACC 11308 / NBRC 106382 / 4M15</strain>
    </source>
</reference>
<evidence type="ECO:0000256" key="2">
    <source>
        <dbReference type="ARBA" id="ARBA00021975"/>
    </source>
</evidence>
<dbReference type="InterPro" id="IPR037198">
    <property type="entry name" value="MutL_C_sf"/>
</dbReference>
<dbReference type="InterPro" id="IPR014721">
    <property type="entry name" value="Ribsml_uS5_D2-typ_fold_subgr"/>
</dbReference>
<sequence length="602" mass="68119">MDKIKLLSDAIANQIAAGEVVQRPASVVKELLENSIDAGALNLKLIVKESGKTLIQVIDDGSGMSPTDARMSFERHATSKIKESIDLFNIRTMGFRGEALASIAAVAQVEMKTRREEDEVGTLIRIEGSEVVEQDFIQAAKGTSIAVKNLFFNVPARRKFLKSNPVEMKHIIEEFQRVALAHPDVSFILYHNDIEVMNLPAARLSKRITDALDKSYRDQLAKCEIETDVVKITGYVGKPQSAKKTKGDQYFFVNKRFIKSNYLHHAVVNAFESAIPEGTHPFYTLFLEIHPENIDINIHPTKTEIKFDNEQLIYAVLRSAVKQSIGVYNLTPSIDFDANINLTSGFEMPVRETPSLKPSPRTYVGSEINKKENLDNWEKMFESYSSVVNTEAEQTVLFTSKANREEPDDYQKTDETQILQLHQTYILTQVKSGLMIIHQRYAYERVLYEKYLKDMQSAQNVSQQLLFPKTVTLSALDYALSQDLLDLIRGIGFSIEEFGTNTYLINGVPSHFSDEDEAVLFKGILEAFKENENHRDNSKKETLARTLAKRYAARQTKTLEKKELTHLIDQLFETAMPSISPDGKPIMRILPLEQVGELILNA</sequence>
<dbReference type="FunFam" id="3.30.565.10:FF:000003">
    <property type="entry name" value="DNA mismatch repair endonuclease MutL"/>
    <property type="match status" value="1"/>
</dbReference>
<dbReference type="OrthoDB" id="9763467at2"/>
<dbReference type="GO" id="GO:0032300">
    <property type="term" value="C:mismatch repair complex"/>
    <property type="evidence" value="ECO:0007669"/>
    <property type="project" value="InterPro"/>
</dbReference>
<dbReference type="eggNOG" id="COG0323">
    <property type="taxonomic scope" value="Bacteria"/>
</dbReference>
<dbReference type="CDD" id="cd16926">
    <property type="entry name" value="HATPase_MutL-MLH-PMS-like"/>
    <property type="match status" value="1"/>
</dbReference>
<keyword evidence="9" id="KW-1185">Reference proteome</keyword>
<evidence type="ECO:0000259" key="7">
    <source>
        <dbReference type="SMART" id="SM01340"/>
    </source>
</evidence>
<dbReference type="InterPro" id="IPR020568">
    <property type="entry name" value="Ribosomal_Su5_D2-typ_SF"/>
</dbReference>
<dbReference type="GO" id="GO:0016887">
    <property type="term" value="F:ATP hydrolysis activity"/>
    <property type="evidence" value="ECO:0007669"/>
    <property type="project" value="InterPro"/>
</dbReference>
<reference key="1">
    <citation type="submission" date="2010-11" db="EMBL/GenBank/DDBJ databases">
        <title>The complete genome of Leadbetterella byssophila DSM 17132.</title>
        <authorList>
            <consortium name="US DOE Joint Genome Institute (JGI-PGF)"/>
            <person name="Lucas S."/>
            <person name="Copeland A."/>
            <person name="Lapidus A."/>
            <person name="Glavina del Rio T."/>
            <person name="Dalin E."/>
            <person name="Tice H."/>
            <person name="Bruce D."/>
            <person name="Goodwin L."/>
            <person name="Pitluck S."/>
            <person name="Kyrpides N."/>
            <person name="Mavromatis K."/>
            <person name="Ivanova N."/>
            <person name="Teshima H."/>
            <person name="Brettin T."/>
            <person name="Detter J.C."/>
            <person name="Han C."/>
            <person name="Tapia R."/>
            <person name="Land M."/>
            <person name="Hauser L."/>
            <person name="Markowitz V."/>
            <person name="Cheng J.-F."/>
            <person name="Hugenholtz P."/>
            <person name="Woyke T."/>
            <person name="Wu D."/>
            <person name="Tindall B."/>
            <person name="Pomrenke H.G."/>
            <person name="Brambilla E."/>
            <person name="Klenk H.-P."/>
            <person name="Eisen J.A."/>
        </authorList>
    </citation>
    <scope>NUCLEOTIDE SEQUENCE [LARGE SCALE GENOMIC DNA]</scope>
    <source>
        <strain>DSM 17132</strain>
    </source>
</reference>
<dbReference type="PANTHER" id="PTHR10073:SF12">
    <property type="entry name" value="DNA MISMATCH REPAIR PROTEIN MLH1"/>
    <property type="match status" value="1"/>
</dbReference>
<dbReference type="InterPro" id="IPR020667">
    <property type="entry name" value="DNA_mismatch_repair_MutL"/>
</dbReference>
<accession>E4RRA6</accession>
<dbReference type="Gene3D" id="3.30.230.10">
    <property type="match status" value="1"/>
</dbReference>
<dbReference type="HAMAP" id="MF_00149">
    <property type="entry name" value="DNA_mis_repair"/>
    <property type="match status" value="1"/>
</dbReference>
<dbReference type="InterPro" id="IPR002099">
    <property type="entry name" value="MutL/Mlh/PMS"/>
</dbReference>
<dbReference type="RefSeq" id="WP_013408641.1">
    <property type="nucleotide sequence ID" value="NC_014655.1"/>
</dbReference>
<dbReference type="STRING" id="649349.Lbys_1890"/>
<evidence type="ECO:0000256" key="1">
    <source>
        <dbReference type="ARBA" id="ARBA00006082"/>
    </source>
</evidence>
<dbReference type="Pfam" id="PF01119">
    <property type="entry name" value="DNA_mis_repair"/>
    <property type="match status" value="1"/>
</dbReference>
<dbReference type="InterPro" id="IPR042121">
    <property type="entry name" value="MutL_C_regsub"/>
</dbReference>
<organism evidence="8 9">
    <name type="scientific">Leadbetterella byssophila (strain DSM 17132 / JCM 16389 / KACC 11308 / NBRC 106382 / 4M15)</name>
    <dbReference type="NCBI Taxonomy" id="649349"/>
    <lineage>
        <taxon>Bacteria</taxon>
        <taxon>Pseudomonadati</taxon>
        <taxon>Bacteroidota</taxon>
        <taxon>Cytophagia</taxon>
        <taxon>Cytophagales</taxon>
        <taxon>Leadbetterellaceae</taxon>
        <taxon>Leadbetterella</taxon>
    </lineage>
</organism>
<dbReference type="NCBIfam" id="TIGR00585">
    <property type="entry name" value="mutl"/>
    <property type="match status" value="1"/>
</dbReference>
<dbReference type="Gene3D" id="3.30.1540.20">
    <property type="entry name" value="MutL, C-terminal domain, dimerisation subdomain"/>
    <property type="match status" value="1"/>
</dbReference>
<dbReference type="AlphaFoldDB" id="E4RRA6"/>
<dbReference type="SMART" id="SM00853">
    <property type="entry name" value="MutL_C"/>
    <property type="match status" value="1"/>
</dbReference>
<evidence type="ECO:0000259" key="6">
    <source>
        <dbReference type="SMART" id="SM00853"/>
    </source>
</evidence>
<dbReference type="Gene3D" id="3.30.1370.100">
    <property type="entry name" value="MutL, C-terminal domain, regulatory subdomain"/>
    <property type="match status" value="1"/>
</dbReference>
<feature type="domain" description="DNA mismatch repair protein S5" evidence="7">
    <location>
        <begin position="208"/>
        <end position="326"/>
    </location>
</feature>
<comment type="similarity">
    <text evidence="1 5">Belongs to the DNA mismatch repair MutL/HexB family.</text>
</comment>
<dbReference type="SUPFAM" id="SSF54211">
    <property type="entry name" value="Ribosomal protein S5 domain 2-like"/>
    <property type="match status" value="1"/>
</dbReference>
<dbReference type="PROSITE" id="PS00058">
    <property type="entry name" value="DNA_MISMATCH_REPAIR_1"/>
    <property type="match status" value="1"/>
</dbReference>
<evidence type="ECO:0000313" key="9">
    <source>
        <dbReference type="Proteomes" id="UP000007435"/>
    </source>
</evidence>
<comment type="function">
    <text evidence="5">This protein is involved in the repair of mismatches in DNA. It is required for dam-dependent methyl-directed DNA mismatch repair. May act as a 'molecular matchmaker', a protein that promotes the formation of a stable complex between two or more DNA-binding proteins in an ATP-dependent manner without itself being part of a final effector complex.</text>
</comment>
<dbReference type="EMBL" id="CP002305">
    <property type="protein sequence ID" value="ADQ17592.1"/>
    <property type="molecule type" value="Genomic_DNA"/>
</dbReference>
<dbReference type="SUPFAM" id="SSF118116">
    <property type="entry name" value="DNA mismatch repair protein MutL"/>
    <property type="match status" value="1"/>
</dbReference>
<dbReference type="SMART" id="SM01340">
    <property type="entry name" value="DNA_mis_repair"/>
    <property type="match status" value="1"/>
</dbReference>
<dbReference type="GO" id="GO:0006298">
    <property type="term" value="P:mismatch repair"/>
    <property type="evidence" value="ECO:0007669"/>
    <property type="project" value="UniProtKB-UniRule"/>
</dbReference>
<dbReference type="Pfam" id="PF13589">
    <property type="entry name" value="HATPase_c_3"/>
    <property type="match status" value="1"/>
</dbReference>
<dbReference type="Proteomes" id="UP000007435">
    <property type="component" value="Chromosome"/>
</dbReference>
<evidence type="ECO:0000256" key="3">
    <source>
        <dbReference type="ARBA" id="ARBA00022763"/>
    </source>
</evidence>
<evidence type="ECO:0000256" key="4">
    <source>
        <dbReference type="ARBA" id="ARBA00023204"/>
    </source>
</evidence>
<dbReference type="InterPro" id="IPR014762">
    <property type="entry name" value="DNA_mismatch_repair_CS"/>
</dbReference>
<dbReference type="InterPro" id="IPR042120">
    <property type="entry name" value="MutL_C_dimsub"/>
</dbReference>
<dbReference type="HOGENOM" id="CLU_004131_4_0_10"/>
<name>E4RRA6_LEAB4</name>
<dbReference type="InterPro" id="IPR038973">
    <property type="entry name" value="MutL/Mlh/Pms-like"/>
</dbReference>
<dbReference type="GO" id="GO:0005524">
    <property type="term" value="F:ATP binding"/>
    <property type="evidence" value="ECO:0007669"/>
    <property type="project" value="InterPro"/>
</dbReference>
<dbReference type="Pfam" id="PF08676">
    <property type="entry name" value="MutL_C"/>
    <property type="match status" value="1"/>
</dbReference>
<gene>
    <name evidence="5" type="primary">mutL</name>
    <name evidence="8" type="ordered locus">Lbys_1890</name>
</gene>
<dbReference type="InterPro" id="IPR036890">
    <property type="entry name" value="HATPase_C_sf"/>
</dbReference>
<proteinExistence type="inferred from homology"/>
<dbReference type="Gene3D" id="3.30.565.10">
    <property type="entry name" value="Histidine kinase-like ATPase, C-terminal domain"/>
    <property type="match status" value="1"/>
</dbReference>